<keyword evidence="2" id="KW-1185">Reference proteome</keyword>
<dbReference type="EMBL" id="CP021404">
    <property type="protein sequence ID" value="ATI43000.1"/>
    <property type="molecule type" value="Genomic_DNA"/>
</dbReference>
<dbReference type="AlphaFoldDB" id="A0A291M272"/>
<name>A0A291M272_9RHOB</name>
<evidence type="ECO:0000313" key="2">
    <source>
        <dbReference type="Proteomes" id="UP000219050"/>
    </source>
</evidence>
<gene>
    <name evidence="1" type="ORF">CBW24_13965</name>
</gene>
<reference evidence="1 2" key="1">
    <citation type="submission" date="2017-05" db="EMBL/GenBank/DDBJ databases">
        <title>Comparative genomic and metabolic analysis of manganese-oxidizing mechanisms in Celeribater manganoxidans DY25T: its adaption to the environment of polymetallic nodule.</title>
        <authorList>
            <person name="Wang X."/>
        </authorList>
    </citation>
    <scope>NUCLEOTIDE SEQUENCE [LARGE SCALE GENOMIC DNA]</scope>
    <source>
        <strain evidence="1 2">DY25</strain>
    </source>
</reference>
<protein>
    <submittedName>
        <fullName evidence="1">Uncharacterized protein</fullName>
    </submittedName>
</protein>
<accession>A0A291M272</accession>
<evidence type="ECO:0000313" key="1">
    <source>
        <dbReference type="EMBL" id="ATI43000.1"/>
    </source>
</evidence>
<proteinExistence type="predicted"/>
<organism evidence="1 2">
    <name type="scientific">Pacificitalea manganoxidans</name>
    <dbReference type="NCBI Taxonomy" id="1411902"/>
    <lineage>
        <taxon>Bacteria</taxon>
        <taxon>Pseudomonadati</taxon>
        <taxon>Pseudomonadota</taxon>
        <taxon>Alphaproteobacteria</taxon>
        <taxon>Rhodobacterales</taxon>
        <taxon>Paracoccaceae</taxon>
        <taxon>Pacificitalea</taxon>
    </lineage>
</organism>
<dbReference type="KEGG" id="cmag:CBW24_13965"/>
<dbReference type="Proteomes" id="UP000219050">
    <property type="component" value="Chromosome"/>
</dbReference>
<sequence>MRPTSGRVPWPQPLPDIARLRKERDRLLAQVRDAATQRAARMKELQRRRDARAAAQRKTEDHAAIRRMVEKGPEHVFMHSLQADAVARALRAYTETSPQGRDGRIGADLAAFVESPECLRAAADAERRALAEIAQAKKTGTDLWTLCRRHGFHTPDSVAALDRGKDVDLILKGRWRG</sequence>